<keyword evidence="1" id="KW-0175">Coiled coil</keyword>
<evidence type="ECO:0000313" key="3">
    <source>
        <dbReference type="EMBL" id="KAK1649356.1"/>
    </source>
</evidence>
<feature type="coiled-coil region" evidence="1">
    <location>
        <begin position="308"/>
        <end position="370"/>
    </location>
</feature>
<evidence type="ECO:0000313" key="4">
    <source>
        <dbReference type="Proteomes" id="UP001231189"/>
    </source>
</evidence>
<reference evidence="3" key="1">
    <citation type="submission" date="2023-07" db="EMBL/GenBank/DDBJ databases">
        <title>A chromosome-level genome assembly of Lolium multiflorum.</title>
        <authorList>
            <person name="Chen Y."/>
            <person name="Copetti D."/>
            <person name="Kolliker R."/>
            <person name="Studer B."/>
        </authorList>
    </citation>
    <scope>NUCLEOTIDE SEQUENCE</scope>
    <source>
        <strain evidence="3">02402/16</strain>
        <tissue evidence="3">Leaf</tissue>
    </source>
</reference>
<accession>A0AAD8SBW1</accession>
<feature type="region of interest" description="Disordered" evidence="2">
    <location>
        <begin position="1"/>
        <end position="57"/>
    </location>
</feature>
<organism evidence="3 4">
    <name type="scientific">Lolium multiflorum</name>
    <name type="common">Italian ryegrass</name>
    <name type="synonym">Lolium perenne subsp. multiflorum</name>
    <dbReference type="NCBI Taxonomy" id="4521"/>
    <lineage>
        <taxon>Eukaryota</taxon>
        <taxon>Viridiplantae</taxon>
        <taxon>Streptophyta</taxon>
        <taxon>Embryophyta</taxon>
        <taxon>Tracheophyta</taxon>
        <taxon>Spermatophyta</taxon>
        <taxon>Magnoliopsida</taxon>
        <taxon>Liliopsida</taxon>
        <taxon>Poales</taxon>
        <taxon>Poaceae</taxon>
        <taxon>BOP clade</taxon>
        <taxon>Pooideae</taxon>
        <taxon>Poodae</taxon>
        <taxon>Poeae</taxon>
        <taxon>Poeae Chloroplast Group 2 (Poeae type)</taxon>
        <taxon>Loliodinae</taxon>
        <taxon>Loliinae</taxon>
        <taxon>Lolium</taxon>
    </lineage>
</organism>
<sequence length="600" mass="65871">MCSRREAKPPKRSASHAPPPALVPPAPSSSTAGSIPGDWPASTTTKRDEKKAKSLGCIPSEEGNVILPANDISDTAGSMHDDDADHAAFVDASAEEAEALPSKSPNIDCFFPFQGKEHSFGCRCRNSSFRKTSVISSLESFASQYASLEVDKAQLQKEVKSSSSKFEGAIKIAAKARTEIDTLKEELEELKRRLKDEEAARITAEAWAMEKDDLLRQSSLALLRAVVIPVEALDEVPNNYPSNALSMTLVSHKLVQDLLQKGKGAMARIHLMIFPKISQDKTLGQLIDAFAVNTKEVIEDLQAVISSLESFASQYASLEVDKAQLQKEVKSSSSKLEGAIKIAAEARTEIDTLKEELEELKRRLKDEEAARLTAEAWAMEKDDLLRQSSLALLRAADIPVEALDEVPNNSPSNALSMTLASHQLVQDLLQKGKGAMARIHLMIFPKISQDKTLGQLIDAFAVNTKEVIEVYPVPAFVDDSSGAIPESDRLQCMKDRIAQIEKDMRNTYALAAIINKKNEIAVDAERYALTELHKATESLNFIALNKAEESKRIHERVNALTQLSSADEVFWREQSKASTVAKVQDWVQQVHHSSTSATKG</sequence>
<gene>
    <name evidence="3" type="ORF">QYE76_067161</name>
</gene>
<dbReference type="Proteomes" id="UP001231189">
    <property type="component" value="Unassembled WGS sequence"/>
</dbReference>
<evidence type="ECO:0000256" key="2">
    <source>
        <dbReference type="SAM" id="MobiDB-lite"/>
    </source>
</evidence>
<keyword evidence="4" id="KW-1185">Reference proteome</keyword>
<name>A0AAD8SBW1_LOLMU</name>
<comment type="caution">
    <text evidence="3">The sequence shown here is derived from an EMBL/GenBank/DDBJ whole genome shotgun (WGS) entry which is preliminary data.</text>
</comment>
<protein>
    <submittedName>
        <fullName evidence="3">Uncharacterized protein</fullName>
    </submittedName>
</protein>
<feature type="compositionally biased region" description="Pro residues" evidence="2">
    <location>
        <begin position="17"/>
        <end position="27"/>
    </location>
</feature>
<dbReference type="AlphaFoldDB" id="A0AAD8SBW1"/>
<proteinExistence type="predicted"/>
<feature type="coiled-coil region" evidence="1">
    <location>
        <begin position="138"/>
        <end position="200"/>
    </location>
</feature>
<evidence type="ECO:0000256" key="1">
    <source>
        <dbReference type="SAM" id="Coils"/>
    </source>
</evidence>
<dbReference type="EMBL" id="JAUUTY010000004">
    <property type="protein sequence ID" value="KAK1649356.1"/>
    <property type="molecule type" value="Genomic_DNA"/>
</dbReference>